<dbReference type="SUPFAM" id="SSF54427">
    <property type="entry name" value="NTF2-like"/>
    <property type="match status" value="1"/>
</dbReference>
<reference evidence="2" key="1">
    <citation type="submission" date="2022-11" db="UniProtKB">
        <authorList>
            <consortium name="WormBaseParasite"/>
        </authorList>
    </citation>
    <scope>IDENTIFICATION</scope>
</reference>
<protein>
    <submittedName>
        <fullName evidence="2">DUF4440 domain-containing protein</fullName>
    </submittedName>
</protein>
<evidence type="ECO:0000313" key="2">
    <source>
        <dbReference type="WBParaSite" id="ACRNAN_scaffold11874.g25597.t1"/>
    </source>
</evidence>
<dbReference type="InterPro" id="IPR032710">
    <property type="entry name" value="NTF2-like_dom_sf"/>
</dbReference>
<dbReference type="AlphaFoldDB" id="A0A914CKT3"/>
<dbReference type="Proteomes" id="UP000887540">
    <property type="component" value="Unplaced"/>
</dbReference>
<evidence type="ECO:0000313" key="1">
    <source>
        <dbReference type="Proteomes" id="UP000887540"/>
    </source>
</evidence>
<sequence length="124" mass="14057">MVLSQAQIDEIASNFHEKFVKFLALRDPLKVAACYEPNAVLIQSGQETKVWFGREQITQMLKLFLANYNPNAGDKLTQSLATPNGEYVILQGICEEGGNWKPYEVVLRKQSDGSYLITRDEFKV</sequence>
<name>A0A914CKT3_9BILA</name>
<dbReference type="Gene3D" id="3.10.450.50">
    <property type="match status" value="1"/>
</dbReference>
<keyword evidence="1" id="KW-1185">Reference proteome</keyword>
<dbReference type="WBParaSite" id="ACRNAN_scaffold11874.g25597.t1">
    <property type="protein sequence ID" value="ACRNAN_scaffold11874.g25597.t1"/>
    <property type="gene ID" value="ACRNAN_scaffold11874.g25597"/>
</dbReference>
<accession>A0A914CKT3</accession>
<proteinExistence type="predicted"/>
<organism evidence="1 2">
    <name type="scientific">Acrobeloides nanus</name>
    <dbReference type="NCBI Taxonomy" id="290746"/>
    <lineage>
        <taxon>Eukaryota</taxon>
        <taxon>Metazoa</taxon>
        <taxon>Ecdysozoa</taxon>
        <taxon>Nematoda</taxon>
        <taxon>Chromadorea</taxon>
        <taxon>Rhabditida</taxon>
        <taxon>Tylenchina</taxon>
        <taxon>Cephalobomorpha</taxon>
        <taxon>Cephaloboidea</taxon>
        <taxon>Cephalobidae</taxon>
        <taxon>Acrobeloides</taxon>
    </lineage>
</organism>